<reference evidence="4" key="1">
    <citation type="submission" date="2022-10" db="EMBL/GenBank/DDBJ databases">
        <title>Puccinia triticina Genome sequencing and assembly.</title>
        <authorList>
            <person name="Li C."/>
        </authorList>
    </citation>
    <scope>NUCLEOTIDE SEQUENCE</scope>
    <source>
        <strain evidence="4">Pt15</strain>
    </source>
</reference>
<dbReference type="Proteomes" id="UP001164743">
    <property type="component" value="Chromosome 5A"/>
</dbReference>
<feature type="compositionally biased region" description="Basic and acidic residues" evidence="2">
    <location>
        <begin position="30"/>
        <end position="40"/>
    </location>
</feature>
<dbReference type="PANTHER" id="PTHR48099">
    <property type="entry name" value="C-1-TETRAHYDROFOLATE SYNTHASE, CYTOPLASMIC-RELATED"/>
    <property type="match status" value="1"/>
</dbReference>
<dbReference type="EC" id="3.5.4.9" evidence="1"/>
<organism evidence="4 5">
    <name type="scientific">Puccinia triticina</name>
    <dbReference type="NCBI Taxonomy" id="208348"/>
    <lineage>
        <taxon>Eukaryota</taxon>
        <taxon>Fungi</taxon>
        <taxon>Dikarya</taxon>
        <taxon>Basidiomycota</taxon>
        <taxon>Pucciniomycotina</taxon>
        <taxon>Pucciniomycetes</taxon>
        <taxon>Pucciniales</taxon>
        <taxon>Pucciniaceae</taxon>
        <taxon>Puccinia</taxon>
    </lineage>
</organism>
<dbReference type="PRINTS" id="PR00085">
    <property type="entry name" value="THFDHDRGNASE"/>
</dbReference>
<dbReference type="SUPFAM" id="SSF51735">
    <property type="entry name" value="NAD(P)-binding Rossmann-fold domains"/>
    <property type="match status" value="1"/>
</dbReference>
<dbReference type="Pfam" id="PF02882">
    <property type="entry name" value="THF_DHG_CYH_C"/>
    <property type="match status" value="1"/>
</dbReference>
<evidence type="ECO:0000259" key="3">
    <source>
        <dbReference type="Pfam" id="PF02882"/>
    </source>
</evidence>
<gene>
    <name evidence="4" type="ORF">PtA15_5A28</name>
</gene>
<dbReference type="Gene3D" id="3.40.50.720">
    <property type="entry name" value="NAD(P)-binding Rossmann-like Domain"/>
    <property type="match status" value="1"/>
</dbReference>
<dbReference type="InterPro" id="IPR020631">
    <property type="entry name" value="THF_DH/CycHdrlase_NAD-bd_dom"/>
</dbReference>
<dbReference type="PANTHER" id="PTHR48099:SF5">
    <property type="entry name" value="C-1-TETRAHYDROFOLATE SYNTHASE, CYTOPLASMIC"/>
    <property type="match status" value="1"/>
</dbReference>
<sequence length="386" mass="43052">MLWRQDLNSTCGGDRTHINQAGQRIHIRTRDCVPETARTDHQRRRRRRGSIVQGSDEGARTSPRGYGRTMLAYGVVAGEGTETCTAGAGSLLLEFATLLRLVGVPIYEVRPTRDRLAQAGGQYNLIDCTPSFKRDVYHLSPSGQTYARVRLGQIRQIAGSIHPHHRQGYLITPTTNAAEDQPDHGLNPRPSPPRAQVDFSLRSWIILSFPNTVGPGLSWTEIIRKYLKHNPDQARKWLLVQLPLKASIGQEGKRRLTEAVSPQKDVNGFHAYNLGLLSSRGSEPLFNPCTPARVIRLIDSTGFQLSCKHAVVLGRSDIVGTPVCSLLRCKNATVTQCHRYTQHLPTVWKICRGCWVCLSSVIESKLANQLIFLLHPHPQTVLHLLL</sequence>
<dbReference type="InterPro" id="IPR036291">
    <property type="entry name" value="NAD(P)-bd_dom_sf"/>
</dbReference>
<dbReference type="GeneID" id="77809918"/>
<evidence type="ECO:0000313" key="4">
    <source>
        <dbReference type="EMBL" id="WAQ84458.1"/>
    </source>
</evidence>
<evidence type="ECO:0000313" key="5">
    <source>
        <dbReference type="Proteomes" id="UP001164743"/>
    </source>
</evidence>
<dbReference type="EMBL" id="CP110425">
    <property type="protein sequence ID" value="WAQ84458.1"/>
    <property type="molecule type" value="Genomic_DNA"/>
</dbReference>
<feature type="region of interest" description="Disordered" evidence="2">
    <location>
        <begin position="30"/>
        <end position="64"/>
    </location>
</feature>
<evidence type="ECO:0000256" key="2">
    <source>
        <dbReference type="SAM" id="MobiDB-lite"/>
    </source>
</evidence>
<accession>A0ABY7CGX5</accession>
<feature type="domain" description="Tetrahydrofolate dehydrogenase/cyclohydrolase NAD(P)-binding" evidence="3">
    <location>
        <begin position="288"/>
        <end position="348"/>
    </location>
</feature>
<protein>
    <recommendedName>
        <fullName evidence="1">methenyltetrahydrofolate cyclohydrolase</fullName>
        <ecNumber evidence="1">3.5.4.9</ecNumber>
    </recommendedName>
</protein>
<dbReference type="RefSeq" id="XP_053020013.1">
    <property type="nucleotide sequence ID" value="XM_053169034.1"/>
</dbReference>
<dbReference type="Gene3D" id="3.40.50.10860">
    <property type="entry name" value="Leucine Dehydrogenase, chain A, domain 1"/>
    <property type="match status" value="1"/>
</dbReference>
<name>A0ABY7CGX5_9BASI</name>
<dbReference type="InterPro" id="IPR000672">
    <property type="entry name" value="THF_DH/CycHdrlase"/>
</dbReference>
<keyword evidence="5" id="KW-1185">Reference proteome</keyword>
<evidence type="ECO:0000256" key="1">
    <source>
        <dbReference type="ARBA" id="ARBA00012776"/>
    </source>
</evidence>
<proteinExistence type="predicted"/>